<evidence type="ECO:0000256" key="6">
    <source>
        <dbReference type="ARBA" id="ARBA00022737"/>
    </source>
</evidence>
<keyword evidence="10" id="KW-0406">Ion transport</keyword>
<protein>
    <submittedName>
        <fullName evidence="15">Putative calcium uptake protein 1, mitochondrial-like</fullName>
    </submittedName>
</protein>
<dbReference type="GO" id="GO:0036444">
    <property type="term" value="P:calcium import into the mitochondrion"/>
    <property type="evidence" value="ECO:0007669"/>
    <property type="project" value="TreeGrafter"/>
</dbReference>
<evidence type="ECO:0000256" key="11">
    <source>
        <dbReference type="ARBA" id="ARBA00023128"/>
    </source>
</evidence>
<keyword evidence="12" id="KW-0472">Membrane</keyword>
<keyword evidence="3" id="KW-0813">Transport</keyword>
<dbReference type="PANTHER" id="PTHR12294">
    <property type="entry name" value="EF HAND DOMAIN FAMILY A1,A2-RELATED"/>
    <property type="match status" value="1"/>
</dbReference>
<dbReference type="InterPro" id="IPR018247">
    <property type="entry name" value="EF_Hand_1_Ca_BS"/>
</dbReference>
<evidence type="ECO:0000256" key="13">
    <source>
        <dbReference type="ARBA" id="ARBA00038333"/>
    </source>
</evidence>
<evidence type="ECO:0000256" key="12">
    <source>
        <dbReference type="ARBA" id="ARBA00023136"/>
    </source>
</evidence>
<keyword evidence="4" id="KW-0109">Calcium transport</keyword>
<dbReference type="InterPro" id="IPR011992">
    <property type="entry name" value="EF-hand-dom_pair"/>
</dbReference>
<dbReference type="OrthoDB" id="10056860at2759"/>
<dbReference type="GO" id="GO:0051560">
    <property type="term" value="P:mitochondrial calcium ion homeostasis"/>
    <property type="evidence" value="ECO:0007669"/>
    <property type="project" value="TreeGrafter"/>
</dbReference>
<evidence type="ECO:0000256" key="5">
    <source>
        <dbReference type="ARBA" id="ARBA00022723"/>
    </source>
</evidence>
<evidence type="ECO:0000256" key="7">
    <source>
        <dbReference type="ARBA" id="ARBA00022792"/>
    </source>
</evidence>
<evidence type="ECO:0000256" key="1">
    <source>
        <dbReference type="ARBA" id="ARBA00004273"/>
    </source>
</evidence>
<comment type="caution">
    <text evidence="15">The sequence shown here is derived from an EMBL/GenBank/DDBJ whole genome shotgun (WGS) entry which is preliminary data.</text>
</comment>
<dbReference type="Pfam" id="PF13833">
    <property type="entry name" value="EF-hand_8"/>
    <property type="match status" value="1"/>
</dbReference>
<proteinExistence type="inferred from homology"/>
<evidence type="ECO:0000313" key="15">
    <source>
        <dbReference type="EMBL" id="PIK36606.1"/>
    </source>
</evidence>
<dbReference type="CDD" id="cd15900">
    <property type="entry name" value="EFh_MICU"/>
    <property type="match status" value="1"/>
</dbReference>
<comment type="subcellular location">
    <subcellularLocation>
        <location evidence="1">Mitochondrion inner membrane</location>
    </subcellularLocation>
    <subcellularLocation>
        <location evidence="2">Mitochondrion intermembrane space</location>
    </subcellularLocation>
</comment>
<dbReference type="Gene3D" id="1.10.238.10">
    <property type="entry name" value="EF-hand"/>
    <property type="match status" value="1"/>
</dbReference>
<organism evidence="15 16">
    <name type="scientific">Stichopus japonicus</name>
    <name type="common">Sea cucumber</name>
    <dbReference type="NCBI Taxonomy" id="307972"/>
    <lineage>
        <taxon>Eukaryota</taxon>
        <taxon>Metazoa</taxon>
        <taxon>Echinodermata</taxon>
        <taxon>Eleutherozoa</taxon>
        <taxon>Echinozoa</taxon>
        <taxon>Holothuroidea</taxon>
        <taxon>Aspidochirotacea</taxon>
        <taxon>Aspidochirotida</taxon>
        <taxon>Stichopodidae</taxon>
        <taxon>Apostichopus</taxon>
    </lineage>
</organism>
<reference evidence="15 16" key="1">
    <citation type="journal article" date="2017" name="PLoS Biol.">
        <title>The sea cucumber genome provides insights into morphological evolution and visceral regeneration.</title>
        <authorList>
            <person name="Zhang X."/>
            <person name="Sun L."/>
            <person name="Yuan J."/>
            <person name="Sun Y."/>
            <person name="Gao Y."/>
            <person name="Zhang L."/>
            <person name="Li S."/>
            <person name="Dai H."/>
            <person name="Hamel J.F."/>
            <person name="Liu C."/>
            <person name="Yu Y."/>
            <person name="Liu S."/>
            <person name="Lin W."/>
            <person name="Guo K."/>
            <person name="Jin S."/>
            <person name="Xu P."/>
            <person name="Storey K.B."/>
            <person name="Huan P."/>
            <person name="Zhang T."/>
            <person name="Zhou Y."/>
            <person name="Zhang J."/>
            <person name="Lin C."/>
            <person name="Li X."/>
            <person name="Xing L."/>
            <person name="Huo D."/>
            <person name="Sun M."/>
            <person name="Wang L."/>
            <person name="Mercier A."/>
            <person name="Li F."/>
            <person name="Yang H."/>
            <person name="Xiang J."/>
        </authorList>
    </citation>
    <scope>NUCLEOTIDE SEQUENCE [LARGE SCALE GENOMIC DNA]</scope>
    <source>
        <strain evidence="15">Shaxun</strain>
        <tissue evidence="15">Muscle</tissue>
    </source>
</reference>
<name>A0A2G8JLH8_STIJA</name>
<dbReference type="PROSITE" id="PS50222">
    <property type="entry name" value="EF_HAND_2"/>
    <property type="match status" value="1"/>
</dbReference>
<dbReference type="InterPro" id="IPR039800">
    <property type="entry name" value="MICU1/2/3"/>
</dbReference>
<dbReference type="InterPro" id="IPR002048">
    <property type="entry name" value="EF_hand_dom"/>
</dbReference>
<dbReference type="PROSITE" id="PS00018">
    <property type="entry name" value="EF_HAND_1"/>
    <property type="match status" value="1"/>
</dbReference>
<keyword evidence="11" id="KW-0496">Mitochondrion</keyword>
<dbReference type="AlphaFoldDB" id="A0A2G8JLH8"/>
<dbReference type="PANTHER" id="PTHR12294:SF1">
    <property type="entry name" value="CALCIUM UPTAKE PROTEIN 1, MITOCHONDRIAL"/>
    <property type="match status" value="1"/>
</dbReference>
<evidence type="ECO:0000256" key="3">
    <source>
        <dbReference type="ARBA" id="ARBA00022448"/>
    </source>
</evidence>
<evidence type="ECO:0000256" key="4">
    <source>
        <dbReference type="ARBA" id="ARBA00022568"/>
    </source>
</evidence>
<keyword evidence="5" id="KW-0479">Metal-binding</keyword>
<dbReference type="GO" id="GO:0005758">
    <property type="term" value="C:mitochondrial intermembrane space"/>
    <property type="evidence" value="ECO:0007669"/>
    <property type="project" value="UniProtKB-SubCell"/>
</dbReference>
<evidence type="ECO:0000313" key="16">
    <source>
        <dbReference type="Proteomes" id="UP000230750"/>
    </source>
</evidence>
<dbReference type="Proteomes" id="UP000230750">
    <property type="component" value="Unassembled WGS sequence"/>
</dbReference>
<dbReference type="SUPFAM" id="SSF47473">
    <property type="entry name" value="EF-hand"/>
    <property type="match status" value="1"/>
</dbReference>
<keyword evidence="8" id="KW-0106">Calcium</keyword>
<dbReference type="EMBL" id="MRZV01001646">
    <property type="protein sequence ID" value="PIK36606.1"/>
    <property type="molecule type" value="Genomic_DNA"/>
</dbReference>
<evidence type="ECO:0000256" key="2">
    <source>
        <dbReference type="ARBA" id="ARBA00004569"/>
    </source>
</evidence>
<keyword evidence="16" id="KW-1185">Reference proteome</keyword>
<accession>A0A2G8JLH8</accession>
<dbReference type="GO" id="GO:1990246">
    <property type="term" value="C:uniplex complex"/>
    <property type="evidence" value="ECO:0007669"/>
    <property type="project" value="TreeGrafter"/>
</dbReference>
<evidence type="ECO:0000256" key="8">
    <source>
        <dbReference type="ARBA" id="ARBA00022837"/>
    </source>
</evidence>
<keyword evidence="7" id="KW-0999">Mitochondrion inner membrane</keyword>
<sequence>MGTCEGITFDEMEALQKFLSNVNDINTALSFYHVAGADIDPDTFKHVAKMVGGSDLSQRVVDVIYSLFDENDDGKLSHKELISVMKHRQQRVWTSPKNWGSLESWRPCGNVQRKPRVDISISCTVRETASTLLYSEIGTRISLRKLPLICSVSLRGRGVGEILTFSIFVRCKLSLGINPIPESLRCFESLRAGGWRCLSLIGEIVLPPHWSCLP</sequence>
<comment type="similarity">
    <text evidence="13">Belongs to the MICU1 family. MICU1 subfamily.</text>
</comment>
<dbReference type="STRING" id="307972.A0A2G8JLH8"/>
<keyword evidence="9" id="KW-0809">Transit peptide</keyword>
<evidence type="ECO:0000256" key="10">
    <source>
        <dbReference type="ARBA" id="ARBA00023065"/>
    </source>
</evidence>
<dbReference type="GO" id="GO:0005509">
    <property type="term" value="F:calcium ion binding"/>
    <property type="evidence" value="ECO:0007669"/>
    <property type="project" value="InterPro"/>
</dbReference>
<keyword evidence="6" id="KW-0677">Repeat</keyword>
<feature type="domain" description="EF-hand" evidence="14">
    <location>
        <begin position="56"/>
        <end position="91"/>
    </location>
</feature>
<gene>
    <name evidence="15" type="ORF">BSL78_26566</name>
</gene>
<evidence type="ECO:0000256" key="9">
    <source>
        <dbReference type="ARBA" id="ARBA00022946"/>
    </source>
</evidence>
<evidence type="ECO:0000259" key="14">
    <source>
        <dbReference type="PROSITE" id="PS50222"/>
    </source>
</evidence>